<dbReference type="Pfam" id="PF00656">
    <property type="entry name" value="Peptidase_C14"/>
    <property type="match status" value="1"/>
</dbReference>
<reference evidence="2" key="1">
    <citation type="journal article" date="2014" name="Front. Microbiol.">
        <title>High frequency of phylogenetically diverse reductive dehalogenase-homologous genes in deep subseafloor sedimentary metagenomes.</title>
        <authorList>
            <person name="Kawai M."/>
            <person name="Futagami T."/>
            <person name="Toyoda A."/>
            <person name="Takaki Y."/>
            <person name="Nishi S."/>
            <person name="Hori S."/>
            <person name="Arai W."/>
            <person name="Tsubouchi T."/>
            <person name="Morono Y."/>
            <person name="Uchiyama I."/>
            <person name="Ito T."/>
            <person name="Fujiyama A."/>
            <person name="Inagaki F."/>
            <person name="Takami H."/>
        </authorList>
    </citation>
    <scope>NUCLEOTIDE SEQUENCE</scope>
    <source>
        <strain evidence="2">Expedition CK06-06</strain>
    </source>
</reference>
<dbReference type="GO" id="GO:0004197">
    <property type="term" value="F:cysteine-type endopeptidase activity"/>
    <property type="evidence" value="ECO:0007669"/>
    <property type="project" value="InterPro"/>
</dbReference>
<comment type="caution">
    <text evidence="2">The sequence shown here is derived from an EMBL/GenBank/DDBJ whole genome shotgun (WGS) entry which is preliminary data.</text>
</comment>
<feature type="domain" description="Peptidase C14 caspase" evidence="1">
    <location>
        <begin position="2"/>
        <end position="143"/>
    </location>
</feature>
<feature type="non-terminal residue" evidence="2">
    <location>
        <position position="1"/>
    </location>
</feature>
<dbReference type="InterPro" id="IPR011600">
    <property type="entry name" value="Pept_C14_caspase"/>
</dbReference>
<dbReference type="Gene3D" id="3.40.50.1460">
    <property type="match status" value="1"/>
</dbReference>
<gene>
    <name evidence="2" type="ORF">S01H4_27443</name>
</gene>
<name>X1B6D9_9ZZZZ</name>
<dbReference type="InterPro" id="IPR029030">
    <property type="entry name" value="Caspase-like_dom_sf"/>
</dbReference>
<evidence type="ECO:0000259" key="1">
    <source>
        <dbReference type="Pfam" id="PF00656"/>
    </source>
</evidence>
<evidence type="ECO:0000313" key="2">
    <source>
        <dbReference type="EMBL" id="GAG76867.1"/>
    </source>
</evidence>
<proteinExistence type="predicted"/>
<dbReference type="AlphaFoldDB" id="X1B6D9"/>
<protein>
    <recommendedName>
        <fullName evidence="1">Peptidase C14 caspase domain-containing protein</fullName>
    </recommendedName>
</protein>
<sequence length="168" mass="19241">ELEWIMQNSKEEDNVFIYYSGHGEYNEEMERGFWIPFDATSKSFTKYISNEDIKSFLSGIKSKHTLLVADACFSGDIFRGKTITIPFENSTKYYHKIYSLNSRKAMTSGGLEPVMDKGKDGHSVFAYYFLKALNNNEQKYYDAGVSVNTNNKGIIITNLNRSHRPGNI</sequence>
<organism evidence="2">
    <name type="scientific">marine sediment metagenome</name>
    <dbReference type="NCBI Taxonomy" id="412755"/>
    <lineage>
        <taxon>unclassified sequences</taxon>
        <taxon>metagenomes</taxon>
        <taxon>ecological metagenomes</taxon>
    </lineage>
</organism>
<dbReference type="EMBL" id="BART01013415">
    <property type="protein sequence ID" value="GAG76867.1"/>
    <property type="molecule type" value="Genomic_DNA"/>
</dbReference>
<dbReference type="GO" id="GO:0006508">
    <property type="term" value="P:proteolysis"/>
    <property type="evidence" value="ECO:0007669"/>
    <property type="project" value="InterPro"/>
</dbReference>
<dbReference type="SUPFAM" id="SSF52129">
    <property type="entry name" value="Caspase-like"/>
    <property type="match status" value="1"/>
</dbReference>
<accession>X1B6D9</accession>